<organism evidence="2 3">
    <name type="scientific">Aeromicrobium ginsengisoli</name>
    <dbReference type="NCBI Taxonomy" id="363867"/>
    <lineage>
        <taxon>Bacteria</taxon>
        <taxon>Bacillati</taxon>
        <taxon>Actinomycetota</taxon>
        <taxon>Actinomycetes</taxon>
        <taxon>Propionibacteriales</taxon>
        <taxon>Nocardioidaceae</taxon>
        <taxon>Aeromicrobium</taxon>
    </lineage>
</organism>
<evidence type="ECO:0000256" key="1">
    <source>
        <dbReference type="SAM" id="MobiDB-lite"/>
    </source>
</evidence>
<protein>
    <recommendedName>
        <fullName evidence="4">DUF4232 domain-containing protein</fullName>
    </recommendedName>
</protein>
<dbReference type="RefSeq" id="WP_149688651.1">
    <property type="nucleotide sequence ID" value="NZ_SDPQ02000002.1"/>
</dbReference>
<evidence type="ECO:0000313" key="2">
    <source>
        <dbReference type="EMBL" id="KAA1397159.1"/>
    </source>
</evidence>
<dbReference type="AlphaFoldDB" id="A0A5M4FD37"/>
<evidence type="ECO:0000313" key="3">
    <source>
        <dbReference type="Proteomes" id="UP000380867"/>
    </source>
</evidence>
<feature type="region of interest" description="Disordered" evidence="1">
    <location>
        <begin position="186"/>
        <end position="231"/>
    </location>
</feature>
<dbReference type="Proteomes" id="UP000380867">
    <property type="component" value="Unassembled WGS sequence"/>
</dbReference>
<accession>A0A5M4FD37</accession>
<evidence type="ECO:0008006" key="4">
    <source>
        <dbReference type="Google" id="ProtNLM"/>
    </source>
</evidence>
<gene>
    <name evidence="2" type="ORF">ESP70_007065</name>
</gene>
<comment type="caution">
    <text evidence="2">The sequence shown here is derived from an EMBL/GenBank/DDBJ whole genome shotgun (WGS) entry which is preliminary data.</text>
</comment>
<proteinExistence type="predicted"/>
<dbReference type="OrthoDB" id="5189092at2"/>
<reference evidence="2" key="1">
    <citation type="submission" date="2019-09" db="EMBL/GenBank/DDBJ databases">
        <authorList>
            <person name="Li J."/>
        </authorList>
    </citation>
    <scope>NUCLEOTIDE SEQUENCE [LARGE SCALE GENOMIC DNA]</scope>
    <source>
        <strain evidence="2">JCM 14732</strain>
    </source>
</reference>
<dbReference type="EMBL" id="SDPQ02000002">
    <property type="protein sequence ID" value="KAA1397159.1"/>
    <property type="molecule type" value="Genomic_DNA"/>
</dbReference>
<feature type="compositionally biased region" description="Low complexity" evidence="1">
    <location>
        <begin position="207"/>
        <end position="231"/>
    </location>
</feature>
<sequence>MSQRRLPAEVYWRRRLLALAAVIALVWLAMRFVGGDDKPDAEPKATTPTATTAAPTVTAPVNGLVDVTLVSASRACDPEKVRITPTVEPGQLTKGPVKIGLVVSSTEATACTLTPSDADMVAVISANKTAIWDSTVCKISLLDDPVAISPQWASLVTATWSGRGSGSKCSPKEGYATPGTYSVQVGTLGGEPGKTSFTLARRPEPKVTPTTKPTPTKPTPSAKNTTKPADG</sequence>
<name>A0A5M4FD37_9ACTN</name>
<keyword evidence="3" id="KW-1185">Reference proteome</keyword>